<proteinExistence type="predicted"/>
<name>A0AA38S733_9PEZI</name>
<evidence type="ECO:0000256" key="1">
    <source>
        <dbReference type="ARBA" id="ARBA00022723"/>
    </source>
</evidence>
<evidence type="ECO:0000256" key="6">
    <source>
        <dbReference type="PROSITE-ProRule" id="PRU00042"/>
    </source>
</evidence>
<keyword evidence="2" id="KW-0862">Zinc</keyword>
<dbReference type="PANTHER" id="PTHR47660">
    <property type="entry name" value="TRANSCRIPTION FACTOR WITH C2H2 AND ZN(2)-CYS(6) DNA BINDING DOMAIN (EUROFUNG)-RELATED-RELATED"/>
    <property type="match status" value="1"/>
</dbReference>
<evidence type="ECO:0000256" key="2">
    <source>
        <dbReference type="ARBA" id="ARBA00022833"/>
    </source>
</evidence>
<dbReference type="PANTHER" id="PTHR47660:SF3">
    <property type="entry name" value="FINGER DOMAIN PROTEIN, PUTATIVE (AFU_ORTHOLOGUE AFUA_4G03310)-RELATED"/>
    <property type="match status" value="1"/>
</dbReference>
<dbReference type="Proteomes" id="UP001174691">
    <property type="component" value="Unassembled WGS sequence"/>
</dbReference>
<dbReference type="PROSITE" id="PS50157">
    <property type="entry name" value="ZINC_FINGER_C2H2_2"/>
    <property type="match status" value="1"/>
</dbReference>
<dbReference type="InterPro" id="IPR001138">
    <property type="entry name" value="Zn2Cys6_DnaBD"/>
</dbReference>
<dbReference type="EMBL" id="JANBVN010000070">
    <property type="protein sequence ID" value="KAJ9150575.1"/>
    <property type="molecule type" value="Genomic_DNA"/>
</dbReference>
<dbReference type="InterPro" id="IPR013087">
    <property type="entry name" value="Znf_C2H2_type"/>
</dbReference>
<dbReference type="SUPFAM" id="SSF57701">
    <property type="entry name" value="Zn2/Cys6 DNA-binding domain"/>
    <property type="match status" value="1"/>
</dbReference>
<evidence type="ECO:0000256" key="5">
    <source>
        <dbReference type="ARBA" id="ARBA00023242"/>
    </source>
</evidence>
<feature type="domain" description="Zn(2)-C6 fungal-type" evidence="7">
    <location>
        <begin position="38"/>
        <end position="67"/>
    </location>
</feature>
<accession>A0AA38S733</accession>
<evidence type="ECO:0000259" key="7">
    <source>
        <dbReference type="PROSITE" id="PS50048"/>
    </source>
</evidence>
<dbReference type="PROSITE" id="PS50048">
    <property type="entry name" value="ZN2_CY6_FUNGAL_2"/>
    <property type="match status" value="1"/>
</dbReference>
<evidence type="ECO:0000256" key="4">
    <source>
        <dbReference type="ARBA" id="ARBA00023163"/>
    </source>
</evidence>
<keyword evidence="5" id="KW-0539">Nucleus</keyword>
<dbReference type="AlphaFoldDB" id="A0AA38S733"/>
<dbReference type="CDD" id="cd00067">
    <property type="entry name" value="GAL4"/>
    <property type="match status" value="1"/>
</dbReference>
<keyword evidence="1" id="KW-0479">Metal-binding</keyword>
<feature type="domain" description="C2H2-type" evidence="8">
    <location>
        <begin position="3"/>
        <end position="32"/>
    </location>
</feature>
<dbReference type="SMART" id="SM00066">
    <property type="entry name" value="GAL4"/>
    <property type="match status" value="1"/>
</dbReference>
<keyword evidence="10" id="KW-1185">Reference proteome</keyword>
<dbReference type="GO" id="GO:0008270">
    <property type="term" value="F:zinc ion binding"/>
    <property type="evidence" value="ECO:0007669"/>
    <property type="project" value="UniProtKB-KW"/>
</dbReference>
<keyword evidence="6" id="KW-0863">Zinc-finger</keyword>
<protein>
    <recommendedName>
        <fullName evidence="11">Zn(2)-C6 fungal-type domain-containing protein</fullName>
    </recommendedName>
</protein>
<dbReference type="GO" id="GO:0000981">
    <property type="term" value="F:DNA-binding transcription factor activity, RNA polymerase II-specific"/>
    <property type="evidence" value="ECO:0007669"/>
    <property type="project" value="InterPro"/>
</dbReference>
<reference evidence="9" key="1">
    <citation type="submission" date="2022-07" db="EMBL/GenBank/DDBJ databases">
        <title>Fungi with potential for degradation of polypropylene.</title>
        <authorList>
            <person name="Gostincar C."/>
        </authorList>
    </citation>
    <scope>NUCLEOTIDE SEQUENCE</scope>
    <source>
        <strain evidence="9">EXF-13287</strain>
    </source>
</reference>
<dbReference type="Pfam" id="PF00172">
    <property type="entry name" value="Zn_clus"/>
    <property type="match status" value="1"/>
</dbReference>
<evidence type="ECO:0000313" key="10">
    <source>
        <dbReference type="Proteomes" id="UP001174691"/>
    </source>
</evidence>
<dbReference type="Gene3D" id="4.10.240.10">
    <property type="entry name" value="Zn(2)-C6 fungal-type DNA-binding domain"/>
    <property type="match status" value="1"/>
</dbReference>
<comment type="caution">
    <text evidence="9">The sequence shown here is derived from an EMBL/GenBank/DDBJ whole genome shotgun (WGS) entry which is preliminary data.</text>
</comment>
<dbReference type="InterPro" id="IPR036864">
    <property type="entry name" value="Zn2-C6_fun-type_DNA-bd_sf"/>
</dbReference>
<organism evidence="9 10">
    <name type="scientific">Coniochaeta hoffmannii</name>
    <dbReference type="NCBI Taxonomy" id="91930"/>
    <lineage>
        <taxon>Eukaryota</taxon>
        <taxon>Fungi</taxon>
        <taxon>Dikarya</taxon>
        <taxon>Ascomycota</taxon>
        <taxon>Pezizomycotina</taxon>
        <taxon>Sordariomycetes</taxon>
        <taxon>Sordariomycetidae</taxon>
        <taxon>Coniochaetales</taxon>
        <taxon>Coniochaetaceae</taxon>
        <taxon>Coniochaeta</taxon>
    </lineage>
</organism>
<evidence type="ECO:0000313" key="9">
    <source>
        <dbReference type="EMBL" id="KAJ9150575.1"/>
    </source>
</evidence>
<evidence type="ECO:0000256" key="3">
    <source>
        <dbReference type="ARBA" id="ARBA00023015"/>
    </source>
</evidence>
<sequence length="510" mass="57790">MLRACHICDKPFTKESSYKRHISYCRRTQAKPRVRPRSCLACNAAKVKCTFQAPCRRCSDRGMHCVYEVSKKPVATVRETDAIPVAADAAGQAVAEVPVLAFPTPHHGSIDTLGSLQSPGGAGDRDFAALDLSIEDVLAGSEMQDVFALETSSRRFDSQCSSSDMLFAANPDQQLHRSSPPAWMWSPTSIQPRLGNMEQAPWSAWTNSARVTSTLLTPELNKALSYSTGELLPALQLIRSSSAVVQHSTRLIIQGLRAYPMMVLRRETFPPFIHPHWHRQSVPSLPEPLASCMSIAHMYAFRTEETKPFLWRTIQAEDERFLAQRHRMSPEDLLACIQAQMIYMIMRFVDGSQDPPELNQQLIRTYQSLCKLFRRTHNGRFCELDNFIMRPTWEEWIYAESRRRTACVFFLICRCISVSTGIEGCDAFYEFTDLPLACPKTLWEARTRGEWEDEYTAYAAAYETGMHTMGMLIDARKCNAEDVSKSNLLDMWNARTDNLGELLNLVTSMV</sequence>
<keyword evidence="4" id="KW-0804">Transcription</keyword>
<evidence type="ECO:0000259" key="8">
    <source>
        <dbReference type="PROSITE" id="PS50157"/>
    </source>
</evidence>
<gene>
    <name evidence="9" type="ORF">NKR19_g5274</name>
</gene>
<evidence type="ECO:0008006" key="11">
    <source>
        <dbReference type="Google" id="ProtNLM"/>
    </source>
</evidence>
<keyword evidence="3" id="KW-0805">Transcription regulation</keyword>